<keyword evidence="3" id="KW-1133">Transmembrane helix</keyword>
<feature type="signal peptide" evidence="4">
    <location>
        <begin position="1"/>
        <end position="29"/>
    </location>
</feature>
<keyword evidence="3" id="KW-0472">Membrane</keyword>
<evidence type="ECO:0000259" key="5">
    <source>
        <dbReference type="PROSITE" id="PS50835"/>
    </source>
</evidence>
<protein>
    <submittedName>
        <fullName evidence="7">Uncharacterized protein LOC103367460</fullName>
    </submittedName>
</protein>
<dbReference type="InterPro" id="IPR036179">
    <property type="entry name" value="Ig-like_dom_sf"/>
</dbReference>
<dbReference type="InterPro" id="IPR007110">
    <property type="entry name" value="Ig-like_dom"/>
</dbReference>
<gene>
    <name evidence="7" type="primary">LOC103367460</name>
</gene>
<keyword evidence="6" id="KW-1185">Reference proteome</keyword>
<keyword evidence="1 4" id="KW-0732">Signal</keyword>
<feature type="transmembrane region" description="Helical" evidence="3">
    <location>
        <begin position="674"/>
        <end position="700"/>
    </location>
</feature>
<dbReference type="PROSITE" id="PS50835">
    <property type="entry name" value="IG_LIKE"/>
    <property type="match status" value="3"/>
</dbReference>
<dbReference type="RefSeq" id="XP_008293708.1">
    <property type="nucleotide sequence ID" value="XM_008295486.1"/>
</dbReference>
<dbReference type="Pfam" id="PF13895">
    <property type="entry name" value="Ig_2"/>
    <property type="match status" value="1"/>
</dbReference>
<organism evidence="6 7">
    <name type="scientific">Stegastes partitus</name>
    <name type="common">bicolor damselfish</name>
    <dbReference type="NCBI Taxonomy" id="144197"/>
    <lineage>
        <taxon>Eukaryota</taxon>
        <taxon>Metazoa</taxon>
        <taxon>Chordata</taxon>
        <taxon>Craniata</taxon>
        <taxon>Vertebrata</taxon>
        <taxon>Euteleostomi</taxon>
        <taxon>Actinopterygii</taxon>
        <taxon>Neopterygii</taxon>
        <taxon>Teleostei</taxon>
        <taxon>Neoteleostei</taxon>
        <taxon>Acanthomorphata</taxon>
        <taxon>Ovalentaria</taxon>
        <taxon>Pomacentridae</taxon>
        <taxon>Stegastes</taxon>
    </lineage>
</organism>
<dbReference type="InterPro" id="IPR003598">
    <property type="entry name" value="Ig_sub2"/>
</dbReference>
<accession>A0A9Y4KM82</accession>
<dbReference type="InterPro" id="IPR050488">
    <property type="entry name" value="Ig_Fc_receptor"/>
</dbReference>
<name>A0A9Y4KM82_9TELE</name>
<dbReference type="SMART" id="SM00408">
    <property type="entry name" value="IGc2"/>
    <property type="match status" value="4"/>
</dbReference>
<dbReference type="SUPFAM" id="SSF48726">
    <property type="entry name" value="Immunoglobulin"/>
    <property type="match status" value="5"/>
</dbReference>
<evidence type="ECO:0000256" key="2">
    <source>
        <dbReference type="ARBA" id="ARBA00023157"/>
    </source>
</evidence>
<evidence type="ECO:0000313" key="7">
    <source>
        <dbReference type="RefSeq" id="XP_008293708.1"/>
    </source>
</evidence>
<dbReference type="PANTHER" id="PTHR11481:SF64">
    <property type="entry name" value="FC RECEPTOR-LIKE PROTEIN 4"/>
    <property type="match status" value="1"/>
</dbReference>
<dbReference type="InterPro" id="IPR013783">
    <property type="entry name" value="Ig-like_fold"/>
</dbReference>
<feature type="domain" description="Ig-like" evidence="5">
    <location>
        <begin position="586"/>
        <end position="660"/>
    </location>
</feature>
<dbReference type="Proteomes" id="UP000694891">
    <property type="component" value="Unplaced"/>
</dbReference>
<evidence type="ECO:0000313" key="6">
    <source>
        <dbReference type="Proteomes" id="UP000694891"/>
    </source>
</evidence>
<dbReference type="InterPro" id="IPR003599">
    <property type="entry name" value="Ig_sub"/>
</dbReference>
<evidence type="ECO:0000256" key="4">
    <source>
        <dbReference type="SAM" id="SignalP"/>
    </source>
</evidence>
<dbReference type="GO" id="GO:0004888">
    <property type="term" value="F:transmembrane signaling receptor activity"/>
    <property type="evidence" value="ECO:0007669"/>
    <property type="project" value="TreeGrafter"/>
</dbReference>
<dbReference type="GO" id="GO:0009897">
    <property type="term" value="C:external side of plasma membrane"/>
    <property type="evidence" value="ECO:0007669"/>
    <property type="project" value="TreeGrafter"/>
</dbReference>
<evidence type="ECO:0000256" key="1">
    <source>
        <dbReference type="ARBA" id="ARBA00022729"/>
    </source>
</evidence>
<dbReference type="GO" id="GO:0007166">
    <property type="term" value="P:cell surface receptor signaling pathway"/>
    <property type="evidence" value="ECO:0007669"/>
    <property type="project" value="TreeGrafter"/>
</dbReference>
<dbReference type="GO" id="GO:0006955">
    <property type="term" value="P:immune response"/>
    <property type="evidence" value="ECO:0007669"/>
    <property type="project" value="TreeGrafter"/>
</dbReference>
<dbReference type="AlphaFoldDB" id="A0A9Y4KM82"/>
<dbReference type="PANTHER" id="PTHR11481">
    <property type="entry name" value="IMMUNOGLOBULIN FC RECEPTOR"/>
    <property type="match status" value="1"/>
</dbReference>
<evidence type="ECO:0000256" key="3">
    <source>
        <dbReference type="SAM" id="Phobius"/>
    </source>
</evidence>
<reference evidence="7" key="1">
    <citation type="submission" date="2025-08" db="UniProtKB">
        <authorList>
            <consortium name="RefSeq"/>
        </authorList>
    </citation>
    <scope>IDENTIFICATION</scope>
</reference>
<keyword evidence="3" id="KW-0812">Transmembrane</keyword>
<sequence>MGHTWLSVLLLPFSIFILVLNTLFYDGHAQDAAVLTTDPNWSTFFIGEYVTFICDMNEEEGDQWMYKINKDGQEYVVENTHQRYTLGRLSTHHSGDYECIGRRKSSKNTTNSNTVSLTVSAATPTATLTPGTTNTSVGGSVKLTCSVQNSVGWIYEWLKVTQETSEVVLNPLEANDRDNRVLSVSQGGVYQCRGGRGKPVFHTHLSDEVTVRITFSNEAVLTSRWPQIFSGERITLTCEIIGGETTTWVYEWRGTKSYIHWTANNYYMFKVSESGRDYMCRGRRKDDLYSLTEWSKAVSLSVSRKPKALLKADVRDIPVGGSVTLVCSVNQSSGWEYFWYSDKKSSEPLSTKDAAFRSNGRISVSEGGLYWCSGGRGTFVYYTEDSDPVQIRRNETKAVLTVSPSWLTPEASVTLSCKVEHPSTGWRFYWYKAVPDLSGNSYRYELLPGSTSGTEQDSYIVHGQTQTAGYACRAGKGEPVYYTGYSESKFVWSGDLHSAASLTVDPNTVQHFLSDSVSLSCGGNSSEGRVSMFTEDSVLQHCPGWRTMNGSTRIVHKIQYGKTVYWCESDSAFSNAVNITGQCDDDGIILVSPVHPVTEGDSVTLGCKLRTENVLSDVLFYKNGERVQNDSRGEMSIPAVSKSDEGFYKCQYSEKESAQSWMAVKCSGSESSSLAVPSIIALICGILLIMILLSLLLYCYRKSKDPHFDWLTLNISQGSAKHQTERQNETQVYSSLLYGDASVYESVTTANTENDEAANDYINVTPIHQPEVCEGP</sequence>
<dbReference type="GeneID" id="103367460"/>
<dbReference type="SMART" id="SM00409">
    <property type="entry name" value="IG"/>
    <property type="match status" value="6"/>
</dbReference>
<feature type="domain" description="Ig-like" evidence="5">
    <location>
        <begin position="306"/>
        <end position="372"/>
    </location>
</feature>
<dbReference type="Gene3D" id="2.60.40.10">
    <property type="entry name" value="Immunoglobulins"/>
    <property type="match status" value="6"/>
</dbReference>
<keyword evidence="2" id="KW-1015">Disulfide bond</keyword>
<feature type="domain" description="Ig-like" evidence="5">
    <location>
        <begin position="124"/>
        <end position="193"/>
    </location>
</feature>
<proteinExistence type="predicted"/>
<feature type="chain" id="PRO_5041288368" evidence="4">
    <location>
        <begin position="30"/>
        <end position="776"/>
    </location>
</feature>